<dbReference type="EMBL" id="GGEC01072738">
    <property type="protein sequence ID" value="MBX53222.1"/>
    <property type="molecule type" value="Transcribed_RNA"/>
</dbReference>
<proteinExistence type="predicted"/>
<accession>A0A2P2PEU3</accession>
<organism evidence="1">
    <name type="scientific">Rhizophora mucronata</name>
    <name type="common">Asiatic mangrove</name>
    <dbReference type="NCBI Taxonomy" id="61149"/>
    <lineage>
        <taxon>Eukaryota</taxon>
        <taxon>Viridiplantae</taxon>
        <taxon>Streptophyta</taxon>
        <taxon>Embryophyta</taxon>
        <taxon>Tracheophyta</taxon>
        <taxon>Spermatophyta</taxon>
        <taxon>Magnoliopsida</taxon>
        <taxon>eudicotyledons</taxon>
        <taxon>Gunneridae</taxon>
        <taxon>Pentapetalae</taxon>
        <taxon>rosids</taxon>
        <taxon>fabids</taxon>
        <taxon>Malpighiales</taxon>
        <taxon>Rhizophoraceae</taxon>
        <taxon>Rhizophora</taxon>
    </lineage>
</organism>
<evidence type="ECO:0000313" key="1">
    <source>
        <dbReference type="EMBL" id="MBX53222.1"/>
    </source>
</evidence>
<name>A0A2P2PEU3_RHIMU</name>
<protein>
    <submittedName>
        <fullName evidence="1">Uncharacterized protein</fullName>
    </submittedName>
</protein>
<reference evidence="1" key="1">
    <citation type="submission" date="2018-02" db="EMBL/GenBank/DDBJ databases">
        <title>Rhizophora mucronata_Transcriptome.</title>
        <authorList>
            <person name="Meera S.P."/>
            <person name="Sreeshan A."/>
            <person name="Augustine A."/>
        </authorList>
    </citation>
    <scope>NUCLEOTIDE SEQUENCE</scope>
    <source>
        <tissue evidence="1">Leaf</tissue>
    </source>
</reference>
<sequence length="12" mass="1595">MWEREKFHSQNC</sequence>